<organism evidence="1 2">
    <name type="scientific">Rossellomorea vietnamensis</name>
    <dbReference type="NCBI Taxonomy" id="218284"/>
    <lineage>
        <taxon>Bacteria</taxon>
        <taxon>Bacillati</taxon>
        <taxon>Bacillota</taxon>
        <taxon>Bacilli</taxon>
        <taxon>Bacillales</taxon>
        <taxon>Bacillaceae</taxon>
        <taxon>Rossellomorea</taxon>
    </lineage>
</organism>
<evidence type="ECO:0000313" key="2">
    <source>
        <dbReference type="Proteomes" id="UP000050398"/>
    </source>
</evidence>
<dbReference type="PATRIC" id="fig|218284.4.peg.3750"/>
<comment type="caution">
    <text evidence="1">The sequence shown here is derived from an EMBL/GenBank/DDBJ whole genome shotgun (WGS) entry which is preliminary data.</text>
</comment>
<dbReference type="InterPro" id="IPR007536">
    <property type="entry name" value="16SrRNA_methylTrfase_J"/>
</dbReference>
<dbReference type="Gene3D" id="3.40.50.150">
    <property type="entry name" value="Vaccinia Virus protein VP39"/>
    <property type="match status" value="1"/>
</dbReference>
<dbReference type="AlphaFoldDB" id="A0A0P6W424"/>
<dbReference type="Proteomes" id="UP000050398">
    <property type="component" value="Unassembled WGS sequence"/>
</dbReference>
<dbReference type="InterPro" id="IPR029063">
    <property type="entry name" value="SAM-dependent_MTases_sf"/>
</dbReference>
<dbReference type="eggNOG" id="COG2265">
    <property type="taxonomic scope" value="Bacteria"/>
</dbReference>
<dbReference type="RefSeq" id="WP_060672408.1">
    <property type="nucleotide sequence ID" value="NZ_LIXZ01000006.1"/>
</dbReference>
<protein>
    <recommendedName>
        <fullName evidence="3">SAM-dependent methyltransferase</fullName>
    </recommendedName>
</protein>
<dbReference type="PANTHER" id="PTHR36112:SF1">
    <property type="entry name" value="RIBOSOMAL RNA SMALL SUBUNIT METHYLTRANSFERASE J"/>
    <property type="match status" value="1"/>
</dbReference>
<sequence>MFVTTCGRTNQNVIDKAHEAADLLSIPYIPREKRSIRHHMEKTDGDCLVIGKERLELHTREGRGEPFFFHPNSASFRIKRLMRGEKDPLIEAADLKEGMSFLDCTLGLASDSIIASHIVGGKGKVTGIEANKFIAHILLHGLKEWNSPLTSLNQAMKRINVVNGHFDEELKKFRNDAFDVVYMDPMFEEALTDSHGINPIRQWASYTGVTKEGIEEAKRVAKKRVVLKEHYQSPLFEEMGFEVLKRPSAKFHFGVIRL</sequence>
<evidence type="ECO:0008006" key="3">
    <source>
        <dbReference type="Google" id="ProtNLM"/>
    </source>
</evidence>
<dbReference type="PANTHER" id="PTHR36112">
    <property type="entry name" value="RIBOSOMAL RNA SMALL SUBUNIT METHYLTRANSFERASE J"/>
    <property type="match status" value="1"/>
</dbReference>
<dbReference type="SUPFAM" id="SSF53335">
    <property type="entry name" value="S-adenosyl-L-methionine-dependent methyltransferases"/>
    <property type="match status" value="1"/>
</dbReference>
<dbReference type="Pfam" id="PF04445">
    <property type="entry name" value="SAM_MT"/>
    <property type="match status" value="1"/>
</dbReference>
<dbReference type="OrthoDB" id="1653798at2"/>
<evidence type="ECO:0000313" key="1">
    <source>
        <dbReference type="EMBL" id="KPL59847.1"/>
    </source>
</evidence>
<accession>A0A0P6W424</accession>
<proteinExistence type="predicted"/>
<dbReference type="EMBL" id="LIXZ01000006">
    <property type="protein sequence ID" value="KPL59847.1"/>
    <property type="molecule type" value="Genomic_DNA"/>
</dbReference>
<name>A0A0P6W424_9BACI</name>
<dbReference type="GO" id="GO:0008990">
    <property type="term" value="F:rRNA (guanine-N2-)-methyltransferase activity"/>
    <property type="evidence" value="ECO:0007669"/>
    <property type="project" value="InterPro"/>
</dbReference>
<gene>
    <name evidence="1" type="ORF">AM506_10375</name>
</gene>
<reference evidence="1 2" key="1">
    <citation type="submission" date="2015-08" db="EMBL/GenBank/DDBJ databases">
        <title>Draft Genome Sequence of Bacillus vietnamensis UCD-SED5.</title>
        <authorList>
            <person name="Lee R.D."/>
            <person name="Jospin G."/>
            <person name="Lang J.M."/>
            <person name="Coil D.A."/>
            <person name="Eisen J.A."/>
        </authorList>
    </citation>
    <scope>NUCLEOTIDE SEQUENCE [LARGE SCALE GENOMIC DNA]</scope>
    <source>
        <strain evidence="1 2">UCD-SED5</strain>
    </source>
</reference>